<gene>
    <name evidence="1" type="ORF">I543_2753</name>
</gene>
<dbReference type="EMBL" id="JAOF01000001">
    <property type="protein sequence ID" value="EUA49502.1"/>
    <property type="molecule type" value="Genomic_DNA"/>
</dbReference>
<reference evidence="1 2" key="1">
    <citation type="submission" date="2013-12" db="EMBL/GenBank/DDBJ databases">
        <authorList>
            <person name="Madinger N."/>
            <person name="Lenaerts A."/>
            <person name="Ordway D."/>
            <person name="DeGroote M.A."/>
            <person name="Parker T."/>
            <person name="Sizemore C."/>
            <person name="Tallon L.J."/>
            <person name="Sadzewicz L.K."/>
            <person name="Sengamalay N."/>
            <person name="Fraser C.M."/>
            <person name="Hine E."/>
            <person name="Shefchek K.A."/>
            <person name="Das S.P."/>
            <person name="Tettelin H."/>
        </authorList>
    </citation>
    <scope>NUCLEOTIDE SEQUENCE [LARGE SCALE GENOMIC DNA]</scope>
    <source>
        <strain evidence="1 2">21</strain>
    </source>
</reference>
<dbReference type="Proteomes" id="UP000020103">
    <property type="component" value="Unassembled WGS sequence"/>
</dbReference>
<accession>A0A829Q8N5</accession>
<name>A0A829Q8N5_9MYCO</name>
<protein>
    <submittedName>
        <fullName evidence="1">Uncharacterized protein</fullName>
    </submittedName>
</protein>
<proteinExistence type="predicted"/>
<comment type="caution">
    <text evidence="1">The sequence shown here is derived from an EMBL/GenBank/DDBJ whole genome shotgun (WGS) entry which is preliminary data.</text>
</comment>
<evidence type="ECO:0000313" key="2">
    <source>
        <dbReference type="Proteomes" id="UP000020103"/>
    </source>
</evidence>
<dbReference type="AlphaFoldDB" id="A0A829Q8N5"/>
<organism evidence="1 2">
    <name type="scientific">Mycobacteroides abscessus 21</name>
    <dbReference type="NCBI Taxonomy" id="1299324"/>
    <lineage>
        <taxon>Bacteria</taxon>
        <taxon>Bacillati</taxon>
        <taxon>Actinomycetota</taxon>
        <taxon>Actinomycetes</taxon>
        <taxon>Mycobacteriales</taxon>
        <taxon>Mycobacteriaceae</taxon>
        <taxon>Mycobacteroides</taxon>
        <taxon>Mycobacteroides abscessus</taxon>
    </lineage>
</organism>
<evidence type="ECO:0000313" key="1">
    <source>
        <dbReference type="EMBL" id="EUA49502.1"/>
    </source>
</evidence>
<sequence length="45" mass="5031">MDLAGVGIYTGAGAAWSVVERSAQSCLWLWRRTASSRRLLESVRY</sequence>